<dbReference type="AlphaFoldDB" id="A0A1H3X7I7"/>
<evidence type="ECO:0000259" key="11">
    <source>
        <dbReference type="Pfam" id="PF07715"/>
    </source>
</evidence>
<reference evidence="12 13" key="1">
    <citation type="submission" date="2016-10" db="EMBL/GenBank/DDBJ databases">
        <authorList>
            <person name="de Groot N.N."/>
        </authorList>
    </citation>
    <scope>NUCLEOTIDE SEQUENCE [LARGE SCALE GENOMIC DNA]</scope>
    <source>
        <strain evidence="12 13">Vu-144</strain>
    </source>
</reference>
<proteinExistence type="inferred from homology"/>
<evidence type="ECO:0000256" key="6">
    <source>
        <dbReference type="ARBA" id="ARBA00023136"/>
    </source>
</evidence>
<dbReference type="InterPro" id="IPR012910">
    <property type="entry name" value="Plug_dom"/>
</dbReference>
<dbReference type="RefSeq" id="WP_091394812.1">
    <property type="nucleotide sequence ID" value="NZ_FNQY01000005.1"/>
</dbReference>
<evidence type="ECO:0000256" key="8">
    <source>
        <dbReference type="PROSITE-ProRule" id="PRU01360"/>
    </source>
</evidence>
<dbReference type="CDD" id="cd01347">
    <property type="entry name" value="ligand_gated_channel"/>
    <property type="match status" value="1"/>
</dbReference>
<keyword evidence="3 8" id="KW-1134">Transmembrane beta strand</keyword>
<dbReference type="Gene3D" id="2.40.170.20">
    <property type="entry name" value="TonB-dependent receptor, beta-barrel domain"/>
    <property type="match status" value="1"/>
</dbReference>
<keyword evidence="2 8" id="KW-0813">Transport</keyword>
<dbReference type="STRING" id="551991.SAMN05192529_1055"/>
<keyword evidence="4 8" id="KW-0812">Transmembrane</keyword>
<evidence type="ECO:0000256" key="9">
    <source>
        <dbReference type="RuleBase" id="RU003357"/>
    </source>
</evidence>
<evidence type="ECO:0000313" key="13">
    <source>
        <dbReference type="Proteomes" id="UP000199041"/>
    </source>
</evidence>
<dbReference type="Pfam" id="PF07715">
    <property type="entry name" value="Plug"/>
    <property type="match status" value="1"/>
</dbReference>
<keyword evidence="6 8" id="KW-0472">Membrane</keyword>
<dbReference type="PROSITE" id="PS52016">
    <property type="entry name" value="TONB_DEPENDENT_REC_3"/>
    <property type="match status" value="1"/>
</dbReference>
<comment type="similarity">
    <text evidence="8 9">Belongs to the TonB-dependent receptor family.</text>
</comment>
<keyword evidence="13" id="KW-1185">Reference proteome</keyword>
<dbReference type="Gene3D" id="2.170.130.10">
    <property type="entry name" value="TonB-dependent receptor, plug domain"/>
    <property type="match status" value="1"/>
</dbReference>
<evidence type="ECO:0000256" key="1">
    <source>
        <dbReference type="ARBA" id="ARBA00004571"/>
    </source>
</evidence>
<keyword evidence="5 9" id="KW-0798">TonB box</keyword>
<keyword evidence="7 8" id="KW-0998">Cell outer membrane</keyword>
<organism evidence="12 13">
    <name type="scientific">Arachidicoccus rhizosphaerae</name>
    <dbReference type="NCBI Taxonomy" id="551991"/>
    <lineage>
        <taxon>Bacteria</taxon>
        <taxon>Pseudomonadati</taxon>
        <taxon>Bacteroidota</taxon>
        <taxon>Chitinophagia</taxon>
        <taxon>Chitinophagales</taxon>
        <taxon>Chitinophagaceae</taxon>
        <taxon>Arachidicoccus</taxon>
    </lineage>
</organism>
<dbReference type="OrthoDB" id="1109239at2"/>
<dbReference type="InterPro" id="IPR037066">
    <property type="entry name" value="Plug_dom_sf"/>
</dbReference>
<accession>A0A1H3X7I7</accession>
<dbReference type="Proteomes" id="UP000199041">
    <property type="component" value="Unassembled WGS sequence"/>
</dbReference>
<dbReference type="SUPFAM" id="SSF56935">
    <property type="entry name" value="Porins"/>
    <property type="match status" value="1"/>
</dbReference>
<dbReference type="PANTHER" id="PTHR30069">
    <property type="entry name" value="TONB-DEPENDENT OUTER MEMBRANE RECEPTOR"/>
    <property type="match status" value="1"/>
</dbReference>
<dbReference type="InterPro" id="IPR039426">
    <property type="entry name" value="TonB-dep_rcpt-like"/>
</dbReference>
<dbReference type="GO" id="GO:0015344">
    <property type="term" value="F:siderophore uptake transmembrane transporter activity"/>
    <property type="evidence" value="ECO:0007669"/>
    <property type="project" value="TreeGrafter"/>
</dbReference>
<sequence>MSWGRIGKWIFAVGFLYGLSAVAAAKGQGIGKSDTFHVEKGTDSSKVSELQQVVVIGMFEPGGLQKSLYRIRVIDKKAIERRHGTDLLDVLRTMTGVRMSTDQTLGETDISLLGMAGENIKILLDGVPLLDRGATRNSLSQIDLHSIERIEIVEGPLSVMYGADALAGVINIITKSTSLTISQVKEPKLGHFGAEINLLEQTAGNEYQPFDKDGVHNGNLGLNWRKGKIFADASLTRNNFGGWTAEENKGSRTKDWLPKEQWLAGARVGFQDKKWSGWYRFQYLQEDIWSLGAENPNTLQATDKEYLTDRSTHQMNLNWTPEKSWRFNMDGSYQLYSRRTRTTTYNTETGVRNLIPDPDLQEKSDFNSGFIRLTGHHKFNEKLEGLIGLELTHEKGSGPRIEGEPTIDNYSLFVSGDYKPFSWLAVRPGLRFSKNSIYDAPPVIPALNAKINLGHDLALRLSYARGFRAPALRELYFWFFDANHSIKGNENLKAEYAHAYSASVSWLHLPASGLQASADWNFFYNDYRNRIEMALDPSLGTNVYSYINLAKYKTLGTSLNAQLQSGGFHAGLGFAYVAKYNTYYADQTYASSNLPEFVWSPELSADLSYVFTKSQLELGLQYKFTGALSQYEIDEIDGEQRPFLAKTGSFNWLDFSASVPVIKALKLSAGVKNIFNVTNLNNTSMGGEVAHSTGGPLPLSYGRSYFIGINWRWP</sequence>
<evidence type="ECO:0000256" key="7">
    <source>
        <dbReference type="ARBA" id="ARBA00023237"/>
    </source>
</evidence>
<dbReference type="Pfam" id="PF00593">
    <property type="entry name" value="TonB_dep_Rec_b-barrel"/>
    <property type="match status" value="1"/>
</dbReference>
<gene>
    <name evidence="12" type="ORF">SAMN05192529_1055</name>
</gene>
<feature type="domain" description="TonB-dependent receptor-like beta-barrel" evidence="10">
    <location>
        <begin position="284"/>
        <end position="674"/>
    </location>
</feature>
<protein>
    <submittedName>
        <fullName evidence="12">Outer membrane receptor for ferrienterochelin and colicins</fullName>
    </submittedName>
</protein>
<evidence type="ECO:0000256" key="4">
    <source>
        <dbReference type="ARBA" id="ARBA00022692"/>
    </source>
</evidence>
<comment type="subcellular location">
    <subcellularLocation>
        <location evidence="1 8">Cell outer membrane</location>
        <topology evidence="1 8">Multi-pass membrane protein</topology>
    </subcellularLocation>
</comment>
<dbReference type="EMBL" id="FNQY01000005">
    <property type="protein sequence ID" value="SDZ95346.1"/>
    <property type="molecule type" value="Genomic_DNA"/>
</dbReference>
<feature type="domain" description="TonB-dependent receptor plug" evidence="11">
    <location>
        <begin position="66"/>
        <end position="169"/>
    </location>
</feature>
<evidence type="ECO:0000256" key="5">
    <source>
        <dbReference type="ARBA" id="ARBA00023077"/>
    </source>
</evidence>
<dbReference type="PANTHER" id="PTHR30069:SF50">
    <property type="entry name" value="TONB-DEPENDENT RECEPTOR HI_1217-RELATED"/>
    <property type="match status" value="1"/>
</dbReference>
<dbReference type="GO" id="GO:0009279">
    <property type="term" value="C:cell outer membrane"/>
    <property type="evidence" value="ECO:0007669"/>
    <property type="project" value="UniProtKB-SubCell"/>
</dbReference>
<evidence type="ECO:0000313" key="12">
    <source>
        <dbReference type="EMBL" id="SDZ95346.1"/>
    </source>
</evidence>
<evidence type="ECO:0000256" key="2">
    <source>
        <dbReference type="ARBA" id="ARBA00022448"/>
    </source>
</evidence>
<name>A0A1H3X7I7_9BACT</name>
<evidence type="ECO:0000259" key="10">
    <source>
        <dbReference type="Pfam" id="PF00593"/>
    </source>
</evidence>
<dbReference type="GO" id="GO:0044718">
    <property type="term" value="P:siderophore transmembrane transport"/>
    <property type="evidence" value="ECO:0007669"/>
    <property type="project" value="TreeGrafter"/>
</dbReference>
<evidence type="ECO:0000256" key="3">
    <source>
        <dbReference type="ARBA" id="ARBA00022452"/>
    </source>
</evidence>
<dbReference type="InterPro" id="IPR000531">
    <property type="entry name" value="Beta-barrel_TonB"/>
</dbReference>
<keyword evidence="12" id="KW-0675">Receptor</keyword>
<dbReference type="InterPro" id="IPR036942">
    <property type="entry name" value="Beta-barrel_TonB_sf"/>
</dbReference>